<dbReference type="AlphaFoldDB" id="A0A1I4UBU6"/>
<accession>A0A1I4UBU6</accession>
<evidence type="ECO:0000313" key="2">
    <source>
        <dbReference type="EMBL" id="SFM86193.1"/>
    </source>
</evidence>
<dbReference type="InterPro" id="IPR036249">
    <property type="entry name" value="Thioredoxin-like_sf"/>
</dbReference>
<feature type="domain" description="Glutaredoxin" evidence="1">
    <location>
        <begin position="45"/>
        <end position="108"/>
    </location>
</feature>
<proteinExistence type="predicted"/>
<evidence type="ECO:0000259" key="1">
    <source>
        <dbReference type="Pfam" id="PF00462"/>
    </source>
</evidence>
<dbReference type="RefSeq" id="WP_245748044.1">
    <property type="nucleotide sequence ID" value="NZ_FOUJ01000006.1"/>
</dbReference>
<dbReference type="SUPFAM" id="SSF52833">
    <property type="entry name" value="Thioredoxin-like"/>
    <property type="match status" value="1"/>
</dbReference>
<reference evidence="3" key="1">
    <citation type="submission" date="2016-10" db="EMBL/GenBank/DDBJ databases">
        <authorList>
            <person name="Varghese N."/>
            <person name="Submissions S."/>
        </authorList>
    </citation>
    <scope>NUCLEOTIDE SEQUENCE [LARGE SCALE GENOMIC DNA]</scope>
    <source>
        <strain evidence="3">Mob M</strain>
    </source>
</reference>
<dbReference type="InterPro" id="IPR002109">
    <property type="entry name" value="Glutaredoxin"/>
</dbReference>
<protein>
    <submittedName>
        <fullName evidence="2">Glutaredoxin</fullName>
    </submittedName>
</protein>
<dbReference type="EMBL" id="FOUJ01000006">
    <property type="protein sequence ID" value="SFM86193.1"/>
    <property type="molecule type" value="Genomic_DNA"/>
</dbReference>
<dbReference type="Gene3D" id="3.40.30.10">
    <property type="entry name" value="Glutaredoxin"/>
    <property type="match status" value="1"/>
</dbReference>
<sequence>MNVKKIIDSAQKFVQSSMEPMGNDTDKKTDEKATNIETDASGKIVTIYALSTCPWCKKTRKFFTEKGATIDYIEYDKADEETRKHIEEDCRSFMDELGFPVVKIDEEAVVGYNTKKYSDLLNK</sequence>
<keyword evidence="3" id="KW-1185">Reference proteome</keyword>
<gene>
    <name evidence="2" type="ORF">SAMN04488696_2674</name>
</gene>
<evidence type="ECO:0000313" key="3">
    <source>
        <dbReference type="Proteomes" id="UP000198535"/>
    </source>
</evidence>
<dbReference type="Pfam" id="PF00462">
    <property type="entry name" value="Glutaredoxin"/>
    <property type="match status" value="1"/>
</dbReference>
<dbReference type="STRING" id="487685.SAMN04488696_2674"/>
<name>A0A1I4UBU6_9EURY</name>
<dbReference type="PROSITE" id="PS51354">
    <property type="entry name" value="GLUTAREDOXIN_2"/>
    <property type="match status" value="1"/>
</dbReference>
<dbReference type="Proteomes" id="UP000198535">
    <property type="component" value="Unassembled WGS sequence"/>
</dbReference>
<organism evidence="2 3">
    <name type="scientific">Methanolobus profundi</name>
    <dbReference type="NCBI Taxonomy" id="487685"/>
    <lineage>
        <taxon>Archaea</taxon>
        <taxon>Methanobacteriati</taxon>
        <taxon>Methanobacteriota</taxon>
        <taxon>Stenosarchaea group</taxon>
        <taxon>Methanomicrobia</taxon>
        <taxon>Methanosarcinales</taxon>
        <taxon>Methanosarcinaceae</taxon>
        <taxon>Methanolobus</taxon>
    </lineage>
</organism>
<dbReference type="CDD" id="cd02976">
    <property type="entry name" value="NrdH"/>
    <property type="match status" value="1"/>
</dbReference>